<dbReference type="AlphaFoldDB" id="A0A8H7KCY6"/>
<dbReference type="SUPFAM" id="SSF49493">
    <property type="entry name" value="HSP40/DnaJ peptide-binding domain"/>
    <property type="match status" value="2"/>
</dbReference>
<feature type="compositionally biased region" description="Low complexity" evidence="2">
    <location>
        <begin position="291"/>
        <end position="302"/>
    </location>
</feature>
<sequence>MSSYDVLQVSSTATEEEIRMAYKTMAKQWHPDRKLDDQETATRKFKEINSAYRAILHERRRDAKRQSSSMPSPSKPSSSRETHNSASSSKSLPDNSRQSSNPKTIQSDNKTATTIVHSNKGYDENVEEPHKRHRSGVRKEEKDSLAKAAATPSSMSSYTSSPSSSSSIPLPSLSSFSSQASSSGSSTSSRSSSSSRTSSRKSGADFDTFSPTSSRTSVTTGSTDDLREHDVGGSKEQPPRVPGATTLLFTSFASSEVSTHEDDIPEITLSDVLGVELKHCDADIILPATSISDEGSSSSTIPSEDERRQKPSISSHTKDSSKAIKEDGERSDRTLIPEFDCPLARSVGLTKQWTYTIQLTLQQLFRGKKMRFKIVRCKLDGKRKSVTLDVTIPPGTLHGTQVIFKAAGHELKNGTRQDIVFIIEEAKHERFVRMKEDLALDVRLPWVESLKKEVGTVHVQSLDGKEYKFEVDFKTDANVTGTTVIPDAGMPIPKTKKRGDLIVRWEIYMPPAPSRWETFKQALHL</sequence>
<dbReference type="GO" id="GO:0006413">
    <property type="term" value="P:translational initiation"/>
    <property type="evidence" value="ECO:0007669"/>
    <property type="project" value="TreeGrafter"/>
</dbReference>
<reference evidence="4 5" key="1">
    <citation type="journal article" name="Sci. Rep.">
        <title>Telomere-to-telomere assembled and centromere annotated genomes of the two main subspecies of the button mushroom Agaricus bisporus reveal especially polymorphic chromosome ends.</title>
        <authorList>
            <person name="Sonnenberg A.S.M."/>
            <person name="Sedaghat-Telgerd N."/>
            <person name="Lavrijssen B."/>
            <person name="Ohm R.A."/>
            <person name="Hendrickx P.M."/>
            <person name="Scholtmeijer K."/>
            <person name="Baars J.J.P."/>
            <person name="van Peer A."/>
        </authorList>
    </citation>
    <scope>NUCLEOTIDE SEQUENCE [LARGE SCALE GENOMIC DNA]</scope>
    <source>
        <strain evidence="4 5">H119_p4</strain>
    </source>
</reference>
<dbReference type="PROSITE" id="PS50076">
    <property type="entry name" value="DNAJ_2"/>
    <property type="match status" value="1"/>
</dbReference>
<dbReference type="GO" id="GO:0006457">
    <property type="term" value="P:protein folding"/>
    <property type="evidence" value="ECO:0007669"/>
    <property type="project" value="InterPro"/>
</dbReference>
<dbReference type="Pfam" id="PF00226">
    <property type="entry name" value="DnaJ"/>
    <property type="match status" value="1"/>
</dbReference>
<feature type="compositionally biased region" description="Low complexity" evidence="2">
    <location>
        <begin position="153"/>
        <end position="201"/>
    </location>
</feature>
<dbReference type="SUPFAM" id="SSF46565">
    <property type="entry name" value="Chaperone J-domain"/>
    <property type="match status" value="1"/>
</dbReference>
<evidence type="ECO:0000256" key="1">
    <source>
        <dbReference type="ARBA" id="ARBA00023186"/>
    </source>
</evidence>
<dbReference type="InterPro" id="IPR008971">
    <property type="entry name" value="HSP40/DnaJ_pept-bd"/>
</dbReference>
<feature type="compositionally biased region" description="Low complexity" evidence="2">
    <location>
        <begin position="208"/>
        <end position="223"/>
    </location>
</feature>
<feature type="compositionally biased region" description="Basic and acidic residues" evidence="2">
    <location>
        <begin position="316"/>
        <end position="331"/>
    </location>
</feature>
<evidence type="ECO:0000256" key="2">
    <source>
        <dbReference type="SAM" id="MobiDB-lite"/>
    </source>
</evidence>
<evidence type="ECO:0000259" key="3">
    <source>
        <dbReference type="PROSITE" id="PS50076"/>
    </source>
</evidence>
<dbReference type="GO" id="GO:0051087">
    <property type="term" value="F:protein-folding chaperone binding"/>
    <property type="evidence" value="ECO:0007669"/>
    <property type="project" value="TreeGrafter"/>
</dbReference>
<dbReference type="CDD" id="cd10747">
    <property type="entry name" value="DnaJ_C"/>
    <property type="match status" value="1"/>
</dbReference>
<organism evidence="4 5">
    <name type="scientific">Agaricus bisporus var. burnettii</name>
    <dbReference type="NCBI Taxonomy" id="192524"/>
    <lineage>
        <taxon>Eukaryota</taxon>
        <taxon>Fungi</taxon>
        <taxon>Dikarya</taxon>
        <taxon>Basidiomycota</taxon>
        <taxon>Agaricomycotina</taxon>
        <taxon>Agaricomycetes</taxon>
        <taxon>Agaricomycetidae</taxon>
        <taxon>Agaricales</taxon>
        <taxon>Agaricineae</taxon>
        <taxon>Agaricaceae</taxon>
        <taxon>Agaricus</taxon>
    </lineage>
</organism>
<proteinExistence type="predicted"/>
<evidence type="ECO:0000313" key="5">
    <source>
        <dbReference type="Proteomes" id="UP000629468"/>
    </source>
</evidence>
<dbReference type="GO" id="GO:0051082">
    <property type="term" value="F:unfolded protein binding"/>
    <property type="evidence" value="ECO:0007669"/>
    <property type="project" value="InterPro"/>
</dbReference>
<dbReference type="EMBL" id="JABXXO010000008">
    <property type="protein sequence ID" value="KAF7771598.1"/>
    <property type="molecule type" value="Genomic_DNA"/>
</dbReference>
<dbReference type="PANTHER" id="PTHR24078">
    <property type="entry name" value="DNAJ HOMOLOG SUBFAMILY C MEMBER"/>
    <property type="match status" value="1"/>
</dbReference>
<gene>
    <name evidence="4" type="ORF">Agabi119p4_5909</name>
</gene>
<feature type="compositionally biased region" description="Basic and acidic residues" evidence="2">
    <location>
        <begin position="224"/>
        <end position="233"/>
    </location>
</feature>
<dbReference type="Gene3D" id="1.10.287.110">
    <property type="entry name" value="DnaJ domain"/>
    <property type="match status" value="1"/>
</dbReference>
<dbReference type="PRINTS" id="PR00625">
    <property type="entry name" value="JDOMAIN"/>
</dbReference>
<dbReference type="Gene3D" id="2.60.260.20">
    <property type="entry name" value="Urease metallochaperone UreE, N-terminal domain"/>
    <property type="match status" value="2"/>
</dbReference>
<dbReference type="InterPro" id="IPR002939">
    <property type="entry name" value="DnaJ_C"/>
</dbReference>
<feature type="compositionally biased region" description="Polar residues" evidence="2">
    <location>
        <begin position="84"/>
        <end position="117"/>
    </location>
</feature>
<dbReference type="Proteomes" id="UP000629468">
    <property type="component" value="Unassembled WGS sequence"/>
</dbReference>
<dbReference type="GO" id="GO:0005829">
    <property type="term" value="C:cytosol"/>
    <property type="evidence" value="ECO:0007669"/>
    <property type="project" value="TreeGrafter"/>
</dbReference>
<feature type="compositionally biased region" description="Basic and acidic residues" evidence="2">
    <location>
        <begin position="120"/>
        <end position="130"/>
    </location>
</feature>
<dbReference type="SMART" id="SM00271">
    <property type="entry name" value="DnaJ"/>
    <property type="match status" value="1"/>
</dbReference>
<dbReference type="InterPro" id="IPR051339">
    <property type="entry name" value="DnaJ_subfamily_B"/>
</dbReference>
<keyword evidence="1" id="KW-0143">Chaperone</keyword>
<name>A0A8H7KCY6_AGABI</name>
<feature type="compositionally biased region" description="Low complexity" evidence="2">
    <location>
        <begin position="67"/>
        <end position="77"/>
    </location>
</feature>
<feature type="region of interest" description="Disordered" evidence="2">
    <location>
        <begin position="291"/>
        <end position="331"/>
    </location>
</feature>
<dbReference type="PANTHER" id="PTHR24078:SF553">
    <property type="entry name" value="DNAJ HOMOLOG SUBFAMILY B MEMBER 5"/>
    <property type="match status" value="1"/>
</dbReference>
<dbReference type="Pfam" id="PF01556">
    <property type="entry name" value="DnaJ_C"/>
    <property type="match status" value="1"/>
</dbReference>
<accession>A0A8H7KCY6</accession>
<dbReference type="InterPro" id="IPR001623">
    <property type="entry name" value="DnaJ_domain"/>
</dbReference>
<dbReference type="InterPro" id="IPR036869">
    <property type="entry name" value="J_dom_sf"/>
</dbReference>
<evidence type="ECO:0000313" key="4">
    <source>
        <dbReference type="EMBL" id="KAF7771598.1"/>
    </source>
</evidence>
<protein>
    <recommendedName>
        <fullName evidence="3">J domain-containing protein</fullName>
    </recommendedName>
</protein>
<feature type="region of interest" description="Disordered" evidence="2">
    <location>
        <begin position="57"/>
        <end position="243"/>
    </location>
</feature>
<comment type="caution">
    <text evidence="4">The sequence shown here is derived from an EMBL/GenBank/DDBJ whole genome shotgun (WGS) entry which is preliminary data.</text>
</comment>
<feature type="domain" description="J" evidence="3">
    <location>
        <begin position="2"/>
        <end position="68"/>
    </location>
</feature>
<dbReference type="CDD" id="cd06257">
    <property type="entry name" value="DnaJ"/>
    <property type="match status" value="1"/>
</dbReference>